<name>A0A0V0Q7K9_PSEPJ</name>
<keyword evidence="2" id="KW-1185">Reference proteome</keyword>
<reference evidence="1 2" key="1">
    <citation type="journal article" date="2015" name="Sci. Rep.">
        <title>Genome of the facultative scuticociliatosis pathogen Pseudocohnilembus persalinus provides insight into its virulence through horizontal gene transfer.</title>
        <authorList>
            <person name="Xiong J."/>
            <person name="Wang G."/>
            <person name="Cheng J."/>
            <person name="Tian M."/>
            <person name="Pan X."/>
            <person name="Warren A."/>
            <person name="Jiang C."/>
            <person name="Yuan D."/>
            <person name="Miao W."/>
        </authorList>
    </citation>
    <scope>NUCLEOTIDE SEQUENCE [LARGE SCALE GENOMIC DNA]</scope>
    <source>
        <strain evidence="1">36N120E</strain>
    </source>
</reference>
<dbReference type="EMBL" id="LDAU01000263">
    <property type="protein sequence ID" value="KRW98204.1"/>
    <property type="molecule type" value="Genomic_DNA"/>
</dbReference>
<dbReference type="AlphaFoldDB" id="A0A0V0Q7K9"/>
<dbReference type="InParanoid" id="A0A0V0Q7K9"/>
<dbReference type="Proteomes" id="UP000054937">
    <property type="component" value="Unassembled WGS sequence"/>
</dbReference>
<gene>
    <name evidence="1" type="ORF">PPERSA_08895</name>
</gene>
<proteinExistence type="predicted"/>
<organism evidence="1 2">
    <name type="scientific">Pseudocohnilembus persalinus</name>
    <name type="common">Ciliate</name>
    <dbReference type="NCBI Taxonomy" id="266149"/>
    <lineage>
        <taxon>Eukaryota</taxon>
        <taxon>Sar</taxon>
        <taxon>Alveolata</taxon>
        <taxon>Ciliophora</taxon>
        <taxon>Intramacronucleata</taxon>
        <taxon>Oligohymenophorea</taxon>
        <taxon>Scuticociliatia</taxon>
        <taxon>Philasterida</taxon>
        <taxon>Pseudocohnilembidae</taxon>
        <taxon>Pseudocohnilembus</taxon>
    </lineage>
</organism>
<comment type="caution">
    <text evidence="1">The sequence shown here is derived from an EMBL/GenBank/DDBJ whole genome shotgun (WGS) entry which is preliminary data.</text>
</comment>
<protein>
    <submittedName>
        <fullName evidence="1">Uncharacterized protein</fullName>
    </submittedName>
</protein>
<sequence>MNQQYIYDYNNLELNIPYYQNQEQLQNYGTITNENQEYDQNQDNGNKLQQYQEQINSQLLSTNTGGNYENNQYNNSLENSFQYNLVQSNLFTNSQSQNQDQNFQQIGNQSSMNFNLQNSNTQYPQQQYHNNNDNDEFELEDENENTNMIRNLKVVDIQQQNENQHEEQKNDQIQQLSEINEDRFSKFQEQKLKLIDLYNDLFKQYTQQRKNSDNKKTRGISLPIDKEQLLDLFIVLYENNFKKKRAIEKYRKFQMNNFLDNFLDKYLDYPQQELITMGKNSIIEFITIINKQKRELYRYIDIMVSYKNQIYQSKDFDDFCRILDDLEFLKETRYLEYNGEKTSLSHKTKLKIVNDLEKQKQNVQRNQPLFKNSQELIDYIKEKFADVKQTVQSIKEIHLYDKYINLIQKNFQQYVGNQAQNQNN</sequence>
<accession>A0A0V0Q7K9</accession>
<evidence type="ECO:0000313" key="2">
    <source>
        <dbReference type="Proteomes" id="UP000054937"/>
    </source>
</evidence>
<evidence type="ECO:0000313" key="1">
    <source>
        <dbReference type="EMBL" id="KRW98204.1"/>
    </source>
</evidence>